<evidence type="ECO:0000256" key="9">
    <source>
        <dbReference type="ARBA" id="ARBA00048233"/>
    </source>
</evidence>
<evidence type="ECO:0000313" key="12">
    <source>
        <dbReference type="EMBL" id="KIO18341.1"/>
    </source>
</evidence>
<comment type="cofactor">
    <cofactor evidence="1">
        <name>Cu(2+)</name>
        <dbReference type="ChEBI" id="CHEBI:29036"/>
    </cofactor>
</comment>
<evidence type="ECO:0000256" key="2">
    <source>
        <dbReference type="ARBA" id="ARBA00009928"/>
    </source>
</evidence>
<dbReference type="Gene3D" id="2.60.310.20">
    <property type="match status" value="1"/>
</dbReference>
<evidence type="ECO:0000256" key="7">
    <source>
        <dbReference type="ARBA" id="ARBA00023033"/>
    </source>
</evidence>
<keyword evidence="8" id="KW-0470">Melanin biosynthesis</keyword>
<evidence type="ECO:0000256" key="3">
    <source>
        <dbReference type="ARBA" id="ARBA00011906"/>
    </source>
</evidence>
<keyword evidence="6" id="KW-0186">Copper</keyword>
<dbReference type="PRINTS" id="PR00092">
    <property type="entry name" value="TYROSINASE"/>
</dbReference>
<feature type="domain" description="Tyrosinase copper-binding" evidence="11">
    <location>
        <begin position="291"/>
        <end position="302"/>
    </location>
</feature>
<dbReference type="InterPro" id="IPR008922">
    <property type="entry name" value="Di-copper_centre_dom_sf"/>
</dbReference>
<dbReference type="HOGENOM" id="CLU_013691_3_0_1"/>
<proteinExistence type="inferred from homology"/>
<comment type="similarity">
    <text evidence="2">Belongs to the tyrosinase family.</text>
</comment>
<dbReference type="Gene3D" id="1.10.1280.10">
    <property type="entry name" value="Di-copper center containing domain from catechol oxidase"/>
    <property type="match status" value="1"/>
</dbReference>
<comment type="catalytic activity">
    <reaction evidence="10">
        <text>L-tyrosine + O2 = L-dopaquinone + H2O</text>
        <dbReference type="Rhea" id="RHEA:18117"/>
        <dbReference type="ChEBI" id="CHEBI:15377"/>
        <dbReference type="ChEBI" id="CHEBI:15379"/>
        <dbReference type="ChEBI" id="CHEBI:57924"/>
        <dbReference type="ChEBI" id="CHEBI:58315"/>
        <dbReference type="EC" id="1.14.18.1"/>
    </reaction>
</comment>
<reference evidence="12 13" key="1">
    <citation type="submission" date="2014-04" db="EMBL/GenBank/DDBJ databases">
        <authorList>
            <consortium name="DOE Joint Genome Institute"/>
            <person name="Kuo A."/>
            <person name="Girlanda M."/>
            <person name="Perotto S."/>
            <person name="Kohler A."/>
            <person name="Nagy L.G."/>
            <person name="Floudas D."/>
            <person name="Copeland A."/>
            <person name="Barry K.W."/>
            <person name="Cichocki N."/>
            <person name="Veneault-Fourrey C."/>
            <person name="LaButti K."/>
            <person name="Lindquist E.A."/>
            <person name="Lipzen A."/>
            <person name="Lundell T."/>
            <person name="Morin E."/>
            <person name="Murat C."/>
            <person name="Sun H."/>
            <person name="Tunlid A."/>
            <person name="Henrissat B."/>
            <person name="Grigoriev I.V."/>
            <person name="Hibbett D.S."/>
            <person name="Martin F."/>
            <person name="Nordberg H.P."/>
            <person name="Cantor M.N."/>
            <person name="Hua S.X."/>
        </authorList>
    </citation>
    <scope>NUCLEOTIDE SEQUENCE [LARGE SCALE GENOMIC DNA]</scope>
    <source>
        <strain evidence="12 13">MUT 4182</strain>
    </source>
</reference>
<dbReference type="EC" id="1.14.18.1" evidence="3"/>
<evidence type="ECO:0000256" key="8">
    <source>
        <dbReference type="ARBA" id="ARBA00023101"/>
    </source>
</evidence>
<evidence type="ECO:0000256" key="5">
    <source>
        <dbReference type="ARBA" id="ARBA00023002"/>
    </source>
</evidence>
<dbReference type="PROSITE" id="PS00498">
    <property type="entry name" value="TYROSINASE_2"/>
    <property type="match status" value="1"/>
</dbReference>
<keyword evidence="4" id="KW-0479">Metal-binding</keyword>
<dbReference type="InterPro" id="IPR041640">
    <property type="entry name" value="Tyrosinase_C"/>
</dbReference>
<evidence type="ECO:0000256" key="4">
    <source>
        <dbReference type="ARBA" id="ARBA00022723"/>
    </source>
</evidence>
<dbReference type="Pfam" id="PF00264">
    <property type="entry name" value="Tyrosinase"/>
    <property type="match status" value="1"/>
</dbReference>
<dbReference type="OrthoDB" id="6132182at2759"/>
<evidence type="ECO:0000256" key="1">
    <source>
        <dbReference type="ARBA" id="ARBA00001973"/>
    </source>
</evidence>
<dbReference type="InterPro" id="IPR050316">
    <property type="entry name" value="Tyrosinase/Hemocyanin"/>
</dbReference>
<dbReference type="InterPro" id="IPR002227">
    <property type="entry name" value="Tyrosinase_Cu-bd"/>
</dbReference>
<keyword evidence="13" id="KW-1185">Reference proteome</keyword>
<dbReference type="PANTHER" id="PTHR11474">
    <property type="entry name" value="TYROSINASE FAMILY MEMBER"/>
    <property type="match status" value="1"/>
</dbReference>
<keyword evidence="5" id="KW-0560">Oxidoreductase</keyword>
<dbReference type="SUPFAM" id="SSF48056">
    <property type="entry name" value="Di-copper centre-containing domain"/>
    <property type="match status" value="1"/>
</dbReference>
<dbReference type="Proteomes" id="UP000054248">
    <property type="component" value="Unassembled WGS sequence"/>
</dbReference>
<comment type="catalytic activity">
    <reaction evidence="9">
        <text>2 L-dopa + O2 = 2 L-dopaquinone + 2 H2O</text>
        <dbReference type="Rhea" id="RHEA:34287"/>
        <dbReference type="ChEBI" id="CHEBI:15377"/>
        <dbReference type="ChEBI" id="CHEBI:15379"/>
        <dbReference type="ChEBI" id="CHEBI:57504"/>
        <dbReference type="ChEBI" id="CHEBI:57924"/>
        <dbReference type="EC" id="1.14.18.1"/>
    </reaction>
</comment>
<evidence type="ECO:0000256" key="10">
    <source>
        <dbReference type="ARBA" id="ARBA00048881"/>
    </source>
</evidence>
<dbReference type="AlphaFoldDB" id="A0A0C3Q4S8"/>
<evidence type="ECO:0000256" key="6">
    <source>
        <dbReference type="ARBA" id="ARBA00023008"/>
    </source>
</evidence>
<name>A0A0C3Q4S8_9AGAM</name>
<dbReference type="EMBL" id="KN823294">
    <property type="protein sequence ID" value="KIO18341.1"/>
    <property type="molecule type" value="Genomic_DNA"/>
</dbReference>
<evidence type="ECO:0000313" key="13">
    <source>
        <dbReference type="Proteomes" id="UP000054248"/>
    </source>
</evidence>
<dbReference type="PANTHER" id="PTHR11474:SF76">
    <property type="entry name" value="SHKT DOMAIN-CONTAINING PROTEIN"/>
    <property type="match status" value="1"/>
</dbReference>
<keyword evidence="7" id="KW-0503">Monooxygenase</keyword>
<dbReference type="STRING" id="1051891.A0A0C3Q4S8"/>
<dbReference type="Pfam" id="PF18132">
    <property type="entry name" value="Tyrosinase_C"/>
    <property type="match status" value="1"/>
</dbReference>
<protein>
    <recommendedName>
        <fullName evidence="3">tyrosinase</fullName>
        <ecNumber evidence="3">1.14.18.1</ecNumber>
    </recommendedName>
</protein>
<accession>A0A0C3Q4S8</accession>
<dbReference type="GO" id="GO:0046872">
    <property type="term" value="F:metal ion binding"/>
    <property type="evidence" value="ECO:0007669"/>
    <property type="project" value="UniProtKB-KW"/>
</dbReference>
<evidence type="ECO:0000259" key="11">
    <source>
        <dbReference type="PROSITE" id="PS00498"/>
    </source>
</evidence>
<sequence length="613" mass="68721">MSGRIITTGAQGIQPSVAPRLESHKFVEDERFFSLYVQAMQLLYDSKETEMDSHFQIGGIHGLPYVRWDEAGPEQPVGVPAGYCQHSTVIFPTWHRPYCALYEQILHRHAVQTAAKYTTPDQAEWRKAADDLRLPFWDWALHPLPPKQFYDHKQYAQVTITLADGSKKPVNNPMLGYRFQSGHGPAPPNNRDPTYNTLSKLPWTIRHPTRPIGPNSTTDIASFESVLTREFEDTRPDTATLLLEVTDWFGFSTQAAGQGAWTRSLEAIHNTLHVKIGFSGHMNYVPYAAFDPIFWMHHFNVDRMTALWQYINYEVWVSPRNDSGSTWVTKPGGRVDENTQLVPFRRDESNWWTSAECRAPMNLRYTYSDFQGLDMNDLPAVSEAIRERVTKLYYDKDTFAAFPGPVPTTAAAATTHAQAPLGIKAAIAHPAAAASAAAHLVGSGSSHPAPESIEWTVRIRCKQADLRNIASILIFIDGVPDDQYGFMNDPRYAGSFDPFVNPFPKLCQNCVDGDGIVIEGFVHITYSLVKRGLNVLDVPAVEEYLRKNLKWVPRLHDGEYGRVEDLKTLEVTVIDTPLRGGAGAVVPVIGEVRKHNDVTFDLPGGRIRVPSHA</sequence>
<gene>
    <name evidence="12" type="ORF">M407DRAFT_225887</name>
</gene>
<reference evidence="13" key="2">
    <citation type="submission" date="2015-01" db="EMBL/GenBank/DDBJ databases">
        <title>Evolutionary Origins and Diversification of the Mycorrhizal Mutualists.</title>
        <authorList>
            <consortium name="DOE Joint Genome Institute"/>
            <consortium name="Mycorrhizal Genomics Consortium"/>
            <person name="Kohler A."/>
            <person name="Kuo A."/>
            <person name="Nagy L.G."/>
            <person name="Floudas D."/>
            <person name="Copeland A."/>
            <person name="Barry K.W."/>
            <person name="Cichocki N."/>
            <person name="Veneault-Fourrey C."/>
            <person name="LaButti K."/>
            <person name="Lindquist E.A."/>
            <person name="Lipzen A."/>
            <person name="Lundell T."/>
            <person name="Morin E."/>
            <person name="Murat C."/>
            <person name="Riley R."/>
            <person name="Ohm R."/>
            <person name="Sun H."/>
            <person name="Tunlid A."/>
            <person name="Henrissat B."/>
            <person name="Grigoriev I.V."/>
            <person name="Hibbett D.S."/>
            <person name="Martin F."/>
        </authorList>
    </citation>
    <scope>NUCLEOTIDE SEQUENCE [LARGE SCALE GENOMIC DNA]</scope>
    <source>
        <strain evidence="13">MUT 4182</strain>
    </source>
</reference>
<dbReference type="GO" id="GO:0004503">
    <property type="term" value="F:tyrosinase activity"/>
    <property type="evidence" value="ECO:0007669"/>
    <property type="project" value="UniProtKB-EC"/>
</dbReference>
<dbReference type="GO" id="GO:0042438">
    <property type="term" value="P:melanin biosynthetic process"/>
    <property type="evidence" value="ECO:0007669"/>
    <property type="project" value="UniProtKB-KW"/>
</dbReference>
<organism evidence="12 13">
    <name type="scientific">Tulasnella calospora MUT 4182</name>
    <dbReference type="NCBI Taxonomy" id="1051891"/>
    <lineage>
        <taxon>Eukaryota</taxon>
        <taxon>Fungi</taxon>
        <taxon>Dikarya</taxon>
        <taxon>Basidiomycota</taxon>
        <taxon>Agaricomycotina</taxon>
        <taxon>Agaricomycetes</taxon>
        <taxon>Cantharellales</taxon>
        <taxon>Tulasnellaceae</taxon>
        <taxon>Tulasnella</taxon>
    </lineage>
</organism>